<reference evidence="1 2" key="1">
    <citation type="submission" date="2014-04" db="EMBL/GenBank/DDBJ databases">
        <title>Evolutionary Origins and Diversification of the Mycorrhizal Mutualists.</title>
        <authorList>
            <consortium name="DOE Joint Genome Institute"/>
            <consortium name="Mycorrhizal Genomics Consortium"/>
            <person name="Kohler A."/>
            <person name="Kuo A."/>
            <person name="Nagy L.G."/>
            <person name="Floudas D."/>
            <person name="Copeland A."/>
            <person name="Barry K.W."/>
            <person name="Cichocki N."/>
            <person name="Veneault-Fourrey C."/>
            <person name="LaButti K."/>
            <person name="Lindquist E.A."/>
            <person name="Lipzen A."/>
            <person name="Lundell T."/>
            <person name="Morin E."/>
            <person name="Murat C."/>
            <person name="Riley R."/>
            <person name="Ohm R."/>
            <person name="Sun H."/>
            <person name="Tunlid A."/>
            <person name="Henrissat B."/>
            <person name="Grigoriev I.V."/>
            <person name="Hibbett D.S."/>
            <person name="Martin F."/>
        </authorList>
    </citation>
    <scope>NUCLEOTIDE SEQUENCE [LARGE SCALE GENOMIC DNA]</scope>
    <source>
        <strain evidence="1 2">FD-317 M1</strain>
    </source>
</reference>
<proteinExistence type="predicted"/>
<dbReference type="AlphaFoldDB" id="A0A0D0CGZ5"/>
<dbReference type="Proteomes" id="UP000053593">
    <property type="component" value="Unassembled WGS sequence"/>
</dbReference>
<evidence type="ECO:0000313" key="1">
    <source>
        <dbReference type="EMBL" id="KIK57472.1"/>
    </source>
</evidence>
<gene>
    <name evidence="1" type="ORF">GYMLUDRAFT_61448</name>
</gene>
<accession>A0A0D0CGZ5</accession>
<protein>
    <submittedName>
        <fullName evidence="1">Uncharacterized protein</fullName>
    </submittedName>
</protein>
<keyword evidence="2" id="KW-1185">Reference proteome</keyword>
<name>A0A0D0CGZ5_9AGAR</name>
<evidence type="ECO:0000313" key="2">
    <source>
        <dbReference type="Proteomes" id="UP000053593"/>
    </source>
</evidence>
<dbReference type="HOGENOM" id="CLU_2097152_0_0_1"/>
<sequence>MQSAYCIHELITTNIGQRLGENLHAVEGCELPERWCRKPFCNGRTIHEQQQEMNKMPASKFLKHALNLEDAQVKLQAEIEEFKKSSLNRWQQSGKSSEILDHHAVMCKNIQGLEEL</sequence>
<dbReference type="EMBL" id="KN834791">
    <property type="protein sequence ID" value="KIK57472.1"/>
    <property type="molecule type" value="Genomic_DNA"/>
</dbReference>
<organism evidence="1 2">
    <name type="scientific">Collybiopsis luxurians FD-317 M1</name>
    <dbReference type="NCBI Taxonomy" id="944289"/>
    <lineage>
        <taxon>Eukaryota</taxon>
        <taxon>Fungi</taxon>
        <taxon>Dikarya</taxon>
        <taxon>Basidiomycota</taxon>
        <taxon>Agaricomycotina</taxon>
        <taxon>Agaricomycetes</taxon>
        <taxon>Agaricomycetidae</taxon>
        <taxon>Agaricales</taxon>
        <taxon>Marasmiineae</taxon>
        <taxon>Omphalotaceae</taxon>
        <taxon>Collybiopsis</taxon>
        <taxon>Collybiopsis luxurians</taxon>
    </lineage>
</organism>